<keyword evidence="3 7" id="KW-0418">Kinase</keyword>
<dbReference type="SUPFAM" id="SSF82549">
    <property type="entry name" value="DAK1/DegV-like"/>
    <property type="match status" value="1"/>
</dbReference>
<evidence type="ECO:0000313" key="7">
    <source>
        <dbReference type="EMBL" id="CDG40142.1"/>
    </source>
</evidence>
<keyword evidence="1 7" id="KW-0808">Transferase</keyword>
<dbReference type="AlphaFoldDB" id="A0A060QLA2"/>
<dbReference type="GO" id="GO:0005829">
    <property type="term" value="C:cytosol"/>
    <property type="evidence" value="ECO:0007669"/>
    <property type="project" value="TreeGrafter"/>
</dbReference>
<protein>
    <submittedName>
        <fullName evidence="7">Dihydroxyacetone kinase, ATP-dependent</fullName>
        <ecNumber evidence="7">2.7.1.29</ecNumber>
    </submittedName>
</protein>
<dbReference type="PROSITE" id="PS51480">
    <property type="entry name" value="DHAL"/>
    <property type="match status" value="1"/>
</dbReference>
<evidence type="ECO:0000256" key="3">
    <source>
        <dbReference type="ARBA" id="ARBA00022777"/>
    </source>
</evidence>
<dbReference type="Gene3D" id="1.25.40.340">
    <property type="match status" value="1"/>
</dbReference>
<dbReference type="Proteomes" id="UP000027583">
    <property type="component" value="Unassembled WGS sequence"/>
</dbReference>
<dbReference type="FunFam" id="1.25.40.340:FF:000002">
    <property type="entry name" value="Dihydroxyacetone kinase, L subunit"/>
    <property type="match status" value="1"/>
</dbReference>
<dbReference type="EMBL" id="CBLX010000013">
    <property type="protein sequence ID" value="CDG40142.1"/>
    <property type="molecule type" value="Genomic_DNA"/>
</dbReference>
<dbReference type="PANTHER" id="PTHR28629:SF4">
    <property type="entry name" value="TRIOKINASE_FMN CYCLASE"/>
    <property type="match status" value="1"/>
</dbReference>
<accession>A0A060QLA2</accession>
<dbReference type="PROSITE" id="PS51481">
    <property type="entry name" value="DHAK"/>
    <property type="match status" value="1"/>
</dbReference>
<dbReference type="Pfam" id="PF02734">
    <property type="entry name" value="Dak2"/>
    <property type="match status" value="1"/>
</dbReference>
<feature type="domain" description="DhaK" evidence="6">
    <location>
        <begin position="7"/>
        <end position="330"/>
    </location>
</feature>
<reference evidence="7 8" key="1">
    <citation type="journal article" date="2014" name="Genome Biol. Evol.">
        <title>Acetic acid bacteria genomes reveal functional traits for adaptation to life in insect guts.</title>
        <authorList>
            <person name="Chouaia B."/>
            <person name="Gaiarsa S."/>
            <person name="Crotti E."/>
            <person name="Comandatore F."/>
            <person name="Degli Esposti M."/>
            <person name="Ricci I."/>
            <person name="Alma A."/>
            <person name="Favia G."/>
            <person name="Bandi C."/>
            <person name="Daffonchio D."/>
        </authorList>
    </citation>
    <scope>NUCLEOTIDE SEQUENCE [LARGE SCALE GENOMIC DNA]</scope>
    <source>
        <strain evidence="7 8">SF2.1</strain>
    </source>
</reference>
<organism evidence="7 8">
    <name type="scientific">Asaia bogorensis</name>
    <dbReference type="NCBI Taxonomy" id="91915"/>
    <lineage>
        <taxon>Bacteria</taxon>
        <taxon>Pseudomonadati</taxon>
        <taxon>Pseudomonadota</taxon>
        <taxon>Alphaproteobacteria</taxon>
        <taxon>Acetobacterales</taxon>
        <taxon>Acetobacteraceae</taxon>
        <taxon>Asaia</taxon>
    </lineage>
</organism>
<evidence type="ECO:0000313" key="8">
    <source>
        <dbReference type="Proteomes" id="UP000027583"/>
    </source>
</evidence>
<reference evidence="7 8" key="2">
    <citation type="journal article" date="2014" name="PLoS ONE">
        <title>Evolution of mitochondria reconstructed from the energy metabolism of living bacteria.</title>
        <authorList>
            <person name="Degli Esposti M."/>
            <person name="Chouaia B."/>
            <person name="Comandatore F."/>
            <person name="Crotti E."/>
            <person name="Sassera D."/>
            <person name="Lievens P.M."/>
            <person name="Daffonchio D."/>
            <person name="Bandi C."/>
        </authorList>
    </citation>
    <scope>NUCLEOTIDE SEQUENCE [LARGE SCALE GENOMIC DNA]</scope>
    <source>
        <strain evidence="7 8">SF2.1</strain>
    </source>
</reference>
<dbReference type="RefSeq" id="WP_023979046.1">
    <property type="nucleotide sequence ID" value="NZ_CBLX010000013.1"/>
</dbReference>
<dbReference type="Gene3D" id="3.30.1180.20">
    <property type="entry name" value="Dihydroxyacetone kinase, domain 2"/>
    <property type="match status" value="1"/>
</dbReference>
<dbReference type="eggNOG" id="COG2376">
    <property type="taxonomic scope" value="Bacteria"/>
</dbReference>
<dbReference type="Gene3D" id="3.40.50.10440">
    <property type="entry name" value="Dihydroxyacetone kinase, domain 1"/>
    <property type="match status" value="1"/>
</dbReference>
<dbReference type="EC" id="2.7.1.29" evidence="7"/>
<dbReference type="GO" id="GO:0004371">
    <property type="term" value="F:glycerone kinase activity"/>
    <property type="evidence" value="ECO:0007669"/>
    <property type="project" value="UniProtKB-EC"/>
</dbReference>
<dbReference type="FunFam" id="3.40.50.10440:FF:000001">
    <property type="entry name" value="Dihydroxyacetone kinase, DhaK subunit"/>
    <property type="match status" value="1"/>
</dbReference>
<evidence type="ECO:0000256" key="4">
    <source>
        <dbReference type="ARBA" id="ARBA00022840"/>
    </source>
</evidence>
<evidence type="ECO:0000256" key="1">
    <source>
        <dbReference type="ARBA" id="ARBA00022679"/>
    </source>
</evidence>
<dbReference type="SUPFAM" id="SSF101473">
    <property type="entry name" value="DhaL-like"/>
    <property type="match status" value="1"/>
</dbReference>
<gene>
    <name evidence="7" type="ORF">ASAP_2097</name>
</gene>
<dbReference type="GO" id="GO:0005524">
    <property type="term" value="F:ATP binding"/>
    <property type="evidence" value="ECO:0007669"/>
    <property type="project" value="UniProtKB-KW"/>
</dbReference>
<dbReference type="Pfam" id="PF02733">
    <property type="entry name" value="Dak1"/>
    <property type="match status" value="1"/>
</dbReference>
<evidence type="ECO:0000256" key="2">
    <source>
        <dbReference type="ARBA" id="ARBA00022741"/>
    </source>
</evidence>
<keyword evidence="2" id="KW-0547">Nucleotide-binding</keyword>
<dbReference type="InterPro" id="IPR050861">
    <property type="entry name" value="Dihydroxyacetone_Kinase"/>
</dbReference>
<dbReference type="GO" id="GO:0019563">
    <property type="term" value="P:glycerol catabolic process"/>
    <property type="evidence" value="ECO:0007669"/>
    <property type="project" value="TreeGrafter"/>
</dbReference>
<evidence type="ECO:0000259" key="6">
    <source>
        <dbReference type="PROSITE" id="PS51481"/>
    </source>
</evidence>
<dbReference type="PANTHER" id="PTHR28629">
    <property type="entry name" value="TRIOKINASE/FMN CYCLASE"/>
    <property type="match status" value="1"/>
</dbReference>
<feature type="domain" description="DhaL" evidence="5">
    <location>
        <begin position="359"/>
        <end position="543"/>
    </location>
</feature>
<dbReference type="InterPro" id="IPR036117">
    <property type="entry name" value="DhaL_dom_sf"/>
</dbReference>
<keyword evidence="4" id="KW-0067">ATP-binding</keyword>
<dbReference type="InterPro" id="IPR004006">
    <property type="entry name" value="DhaK_dom"/>
</dbReference>
<comment type="caution">
    <text evidence="7">The sequence shown here is derived from an EMBL/GenBank/DDBJ whole genome shotgun (WGS) entry which is preliminary data.</text>
</comment>
<name>A0A060QLA2_9PROT</name>
<sequence length="545" mass="55904">MKRFFNSRDTIVAEGIEGLLRSSAGSHLCRLEGADDIHVVLRKNWAKNRVAIISGGGSGHEPAHAGFVGEGMLTAAVCGQLFASPGVDAILAAIRAVTGPAGCLLIVKNYTGDRLNFGIAAEQAKALGLDVELVIVGDDIALGHTAKARGIAGTVLVHKIAGYAAETGRPLAEVAAQARNAADALRSIGLALSDCNVYTPDQPPRLGENEAELGLGIHGEAGVERIPMAPLDKLVALAADRLLSSLSESDANGTTRQIVLLNMLGSVPPLEALALLDGFSRTSLAARTAWIAGPSPVMTALDMNGFSLTTLPAEPAFIEALAAPAEPHAWPGLAAFGPVATLPVPALPETFTDAPSDNPLLRHLITSGADALIGHEAALNTLDAKCGDGDAGSTFAEAARQVLRAIDRLPLASPQALMATIGRLLARHSGGSSGVLLSILMTTAGHDENWREGLHNGAARMQAYGGAKPGDRTMLDALLPAIAALQSGQSLAQAAVAARKGADATRSMKARAGRASYIPPEQLANIPDPGAEAIAVLFETVAASA</sequence>
<dbReference type="SMART" id="SM01120">
    <property type="entry name" value="Dak2"/>
    <property type="match status" value="1"/>
</dbReference>
<proteinExistence type="predicted"/>
<evidence type="ECO:0000259" key="5">
    <source>
        <dbReference type="PROSITE" id="PS51480"/>
    </source>
</evidence>
<dbReference type="InterPro" id="IPR004007">
    <property type="entry name" value="DhaL_dom"/>
</dbReference>